<dbReference type="PANTHER" id="PTHR33144:SF45">
    <property type="entry name" value="TRANSPOSASE TNP1_EN_SPM-LIKE DOMAIN-CONTAINING PROTEIN"/>
    <property type="match status" value="1"/>
</dbReference>
<keyword evidence="2" id="KW-0812">Transmembrane</keyword>
<dbReference type="Proteomes" id="UP001341840">
    <property type="component" value="Unassembled WGS sequence"/>
</dbReference>
<reference evidence="3 4" key="1">
    <citation type="journal article" date="2023" name="Plants (Basel)">
        <title>Bridging the Gap: Combining Genomics and Transcriptomics Approaches to Understand Stylosanthes scabra, an Orphan Legume from the Brazilian Caatinga.</title>
        <authorList>
            <person name="Ferreira-Neto J.R.C."/>
            <person name="da Silva M.D."/>
            <person name="Binneck E."/>
            <person name="de Melo N.F."/>
            <person name="da Silva R.H."/>
            <person name="de Melo A.L.T.M."/>
            <person name="Pandolfi V."/>
            <person name="Bustamante F.O."/>
            <person name="Brasileiro-Vidal A.C."/>
            <person name="Benko-Iseppon A.M."/>
        </authorList>
    </citation>
    <scope>NUCLEOTIDE SEQUENCE [LARGE SCALE GENOMIC DNA]</scope>
    <source>
        <tissue evidence="3">Leaves</tissue>
    </source>
</reference>
<dbReference type="EMBL" id="JASCZI010090649">
    <property type="protein sequence ID" value="MED6144020.1"/>
    <property type="molecule type" value="Genomic_DNA"/>
</dbReference>
<evidence type="ECO:0000256" key="1">
    <source>
        <dbReference type="SAM" id="MobiDB-lite"/>
    </source>
</evidence>
<name>A0ABU6T6S6_9FABA</name>
<feature type="transmembrane region" description="Helical" evidence="2">
    <location>
        <begin position="98"/>
        <end position="123"/>
    </location>
</feature>
<feature type="transmembrane region" description="Helical" evidence="2">
    <location>
        <begin position="37"/>
        <end position="56"/>
    </location>
</feature>
<evidence type="ECO:0000313" key="3">
    <source>
        <dbReference type="EMBL" id="MED6144020.1"/>
    </source>
</evidence>
<keyword evidence="2" id="KW-1133">Transmembrane helix</keyword>
<organism evidence="3 4">
    <name type="scientific">Stylosanthes scabra</name>
    <dbReference type="NCBI Taxonomy" id="79078"/>
    <lineage>
        <taxon>Eukaryota</taxon>
        <taxon>Viridiplantae</taxon>
        <taxon>Streptophyta</taxon>
        <taxon>Embryophyta</taxon>
        <taxon>Tracheophyta</taxon>
        <taxon>Spermatophyta</taxon>
        <taxon>Magnoliopsida</taxon>
        <taxon>eudicotyledons</taxon>
        <taxon>Gunneridae</taxon>
        <taxon>Pentapetalae</taxon>
        <taxon>rosids</taxon>
        <taxon>fabids</taxon>
        <taxon>Fabales</taxon>
        <taxon>Fabaceae</taxon>
        <taxon>Papilionoideae</taxon>
        <taxon>50 kb inversion clade</taxon>
        <taxon>dalbergioids sensu lato</taxon>
        <taxon>Dalbergieae</taxon>
        <taxon>Pterocarpus clade</taxon>
        <taxon>Stylosanthes</taxon>
    </lineage>
</organism>
<feature type="region of interest" description="Disordered" evidence="1">
    <location>
        <begin position="164"/>
        <end position="205"/>
    </location>
</feature>
<dbReference type="PANTHER" id="PTHR33144">
    <property type="entry name" value="OS10G0409366 PROTEIN-RELATED"/>
    <property type="match status" value="1"/>
</dbReference>
<evidence type="ECO:0000313" key="4">
    <source>
        <dbReference type="Proteomes" id="UP001341840"/>
    </source>
</evidence>
<sequence length="498" mass="56391">MNSSVVDAVGFASFVSNRAGFRFQRFARFPSQFHTEFFIFAPFTVPLFTIVLDLNPICSSFQNPLPNLCPKLILIAYPFISLWLFFKRLYCTVVSATFSVFLFFAVIVVAATVAGVVLLLLALSLFRNHATTATCWPLVLLLELRKCIILKEFANYHESDMSKRMRHSPNEVGLSRGSDDSPTTHQNEASQSIENEASQFTDPEVPRTQVNVQGRKSSRNWTVNLQGLFLGAVARKFKNFPISYEKWPLVPTNPYKNISYRDIIQRYFNVDDGKQKDYILKFFGKKWEDNRSRLRDTTQEICEKNAANREKQTIPHTLGSKTMARKKHELETANKRTYSRAEMYPISHKKSDGSFVNDEARQKSEQLSLLQADGSSPNEDAIAKLFGKEHSGRIRGMGFGVCPSQVSKSTSNSLGGASSCNHELELAKFCSMGEELKENNATTELLKAQFNYFINHYMSGKVLDDFPVASNNRVEDFESAKHKRPSSSGSNEHQQNEP</sequence>
<gene>
    <name evidence="3" type="ORF">PIB30_011524</name>
</gene>
<dbReference type="InterPro" id="IPR004252">
    <property type="entry name" value="Probable_transposase_24"/>
</dbReference>
<accession>A0ABU6T6S6</accession>
<feature type="compositionally biased region" description="Polar residues" evidence="1">
    <location>
        <begin position="180"/>
        <end position="201"/>
    </location>
</feature>
<feature type="compositionally biased region" description="Polar residues" evidence="1">
    <location>
        <begin position="486"/>
        <end position="498"/>
    </location>
</feature>
<protein>
    <submittedName>
        <fullName evidence="3">Uncharacterized protein</fullName>
    </submittedName>
</protein>
<comment type="caution">
    <text evidence="3">The sequence shown here is derived from an EMBL/GenBank/DDBJ whole genome shotgun (WGS) entry which is preliminary data.</text>
</comment>
<proteinExistence type="predicted"/>
<keyword evidence="2" id="KW-0472">Membrane</keyword>
<dbReference type="Pfam" id="PF03004">
    <property type="entry name" value="Transposase_24"/>
    <property type="match status" value="1"/>
</dbReference>
<feature type="region of interest" description="Disordered" evidence="1">
    <location>
        <begin position="476"/>
        <end position="498"/>
    </location>
</feature>
<feature type="transmembrane region" description="Helical" evidence="2">
    <location>
        <begin position="68"/>
        <end position="86"/>
    </location>
</feature>
<evidence type="ECO:0000256" key="2">
    <source>
        <dbReference type="SAM" id="Phobius"/>
    </source>
</evidence>
<keyword evidence="4" id="KW-1185">Reference proteome</keyword>